<gene>
    <name evidence="1" type="ORF">SETTUDRAFT_32051</name>
</gene>
<reference evidence="1 2" key="1">
    <citation type="journal article" date="2012" name="PLoS Pathog.">
        <title>Diverse lifestyles and strategies of plant pathogenesis encoded in the genomes of eighteen Dothideomycetes fungi.</title>
        <authorList>
            <person name="Ohm R.A."/>
            <person name="Feau N."/>
            <person name="Henrissat B."/>
            <person name="Schoch C.L."/>
            <person name="Horwitz B.A."/>
            <person name="Barry K.W."/>
            <person name="Condon B.J."/>
            <person name="Copeland A.C."/>
            <person name="Dhillon B."/>
            <person name="Glaser F."/>
            <person name="Hesse C.N."/>
            <person name="Kosti I."/>
            <person name="LaButti K."/>
            <person name="Lindquist E.A."/>
            <person name="Lucas S."/>
            <person name="Salamov A.A."/>
            <person name="Bradshaw R.E."/>
            <person name="Ciuffetti L."/>
            <person name="Hamelin R.C."/>
            <person name="Kema G.H.J."/>
            <person name="Lawrence C."/>
            <person name="Scott J.A."/>
            <person name="Spatafora J.W."/>
            <person name="Turgeon B.G."/>
            <person name="de Wit P.J.G.M."/>
            <person name="Zhong S."/>
            <person name="Goodwin S.B."/>
            <person name="Grigoriev I.V."/>
        </authorList>
    </citation>
    <scope>NUCLEOTIDE SEQUENCE [LARGE SCALE GENOMIC DNA]</scope>
    <source>
        <strain evidence="2">28A</strain>
    </source>
</reference>
<reference evidence="1 2" key="2">
    <citation type="journal article" date="2013" name="PLoS Genet.">
        <title>Comparative genome structure, secondary metabolite, and effector coding capacity across Cochliobolus pathogens.</title>
        <authorList>
            <person name="Condon B.J."/>
            <person name="Leng Y."/>
            <person name="Wu D."/>
            <person name="Bushley K.E."/>
            <person name="Ohm R.A."/>
            <person name="Otillar R."/>
            <person name="Martin J."/>
            <person name="Schackwitz W."/>
            <person name="Grimwood J."/>
            <person name="MohdZainudin N."/>
            <person name="Xue C."/>
            <person name="Wang R."/>
            <person name="Manning V.A."/>
            <person name="Dhillon B."/>
            <person name="Tu Z.J."/>
            <person name="Steffenson B.J."/>
            <person name="Salamov A."/>
            <person name="Sun H."/>
            <person name="Lowry S."/>
            <person name="LaButti K."/>
            <person name="Han J."/>
            <person name="Copeland A."/>
            <person name="Lindquist E."/>
            <person name="Barry K."/>
            <person name="Schmutz J."/>
            <person name="Baker S.E."/>
            <person name="Ciuffetti L.M."/>
            <person name="Grigoriev I.V."/>
            <person name="Zhong S."/>
            <person name="Turgeon B.G."/>
        </authorList>
    </citation>
    <scope>NUCLEOTIDE SEQUENCE [LARGE SCALE GENOMIC DNA]</scope>
    <source>
        <strain evidence="2">28A</strain>
    </source>
</reference>
<protein>
    <submittedName>
        <fullName evidence="1">Uncharacterized protein</fullName>
    </submittedName>
</protein>
<evidence type="ECO:0000313" key="2">
    <source>
        <dbReference type="Proteomes" id="UP000016935"/>
    </source>
</evidence>
<evidence type="ECO:0000313" key="1">
    <source>
        <dbReference type="EMBL" id="EOA84812.1"/>
    </source>
</evidence>
<name>R0K963_EXST2</name>
<dbReference type="RefSeq" id="XP_008026995.1">
    <property type="nucleotide sequence ID" value="XM_008028804.1"/>
</dbReference>
<dbReference type="GeneID" id="19403617"/>
<sequence>MPSHQDKDIDSLSLYYDLSSKALEMHDFRPEDALFERVVQTTIDDPKMQWLRIVIEGIMARDVRIMRDLQTTNNAAPTTVDCKGECQLEKMVVVVQDTFVQLMVTAALQ</sequence>
<dbReference type="HOGENOM" id="CLU_2185580_0_0_1"/>
<proteinExistence type="predicted"/>
<organism evidence="1 2">
    <name type="scientific">Exserohilum turcicum (strain 28A)</name>
    <name type="common">Northern leaf blight fungus</name>
    <name type="synonym">Setosphaeria turcica</name>
    <dbReference type="NCBI Taxonomy" id="671987"/>
    <lineage>
        <taxon>Eukaryota</taxon>
        <taxon>Fungi</taxon>
        <taxon>Dikarya</taxon>
        <taxon>Ascomycota</taxon>
        <taxon>Pezizomycotina</taxon>
        <taxon>Dothideomycetes</taxon>
        <taxon>Pleosporomycetidae</taxon>
        <taxon>Pleosporales</taxon>
        <taxon>Pleosporineae</taxon>
        <taxon>Pleosporaceae</taxon>
        <taxon>Exserohilum</taxon>
    </lineage>
</organism>
<dbReference type="EMBL" id="KB908703">
    <property type="protein sequence ID" value="EOA84812.1"/>
    <property type="molecule type" value="Genomic_DNA"/>
</dbReference>
<accession>R0K963</accession>
<dbReference type="Proteomes" id="UP000016935">
    <property type="component" value="Unassembled WGS sequence"/>
</dbReference>
<keyword evidence="2" id="KW-1185">Reference proteome</keyword>
<dbReference type="AlphaFoldDB" id="R0K963"/>